<evidence type="ECO:0000256" key="12">
    <source>
        <dbReference type="ARBA" id="ARBA00041021"/>
    </source>
</evidence>
<comment type="function">
    <text evidence="10">Catalyzes the post-translational addition of a tyrosine to the C-terminal end of detyrosinated alpha-tubulin.</text>
</comment>
<evidence type="ECO:0000256" key="7">
    <source>
        <dbReference type="ARBA" id="ARBA00022840"/>
    </source>
</evidence>
<evidence type="ECO:0000256" key="11">
    <source>
        <dbReference type="ARBA" id="ARBA00038960"/>
    </source>
</evidence>
<dbReference type="EMBL" id="HBGK01039385">
    <property type="protein sequence ID" value="CAD9298522.1"/>
    <property type="molecule type" value="Transcribed_RNA"/>
</dbReference>
<sequence length="562" mass="63580">MLFVPRLSQRSNGSSSTTTPTTMGLSSARATTTATMPNFVSAVCLMRAAMLLFMGAFGGIVMYATIRRTHCSTAADSSAASEVRRIASLWKWPGGGKNIPGEATVAASLSSSWLAITTGGSSSAHTVDESSTIPPFYQEDIALFEDLPPEYSKTFYNECGKNCHPFIRALRSLGWQKVNSLEKGRLILTFATINPEWLAEDSPLESWQRYAHLPTTYSWAHDVSAFYELVKDRSTYLPATYRLDDEEDRELLDKTLNHSKKDTGVKTHPWVLQPYEDGARPTLVPPKPKLSKDLPEQGALLSKYVCHSMGWGPSKQKFDVRVFFFVVTLDPLVVVYHDGHVQTSSGPYREGSYDSDTDEDVHLMNYGEFKHDSSKHSFDALEEMLNANIYNTRRRRRPKILRSSKNNIDTPMQHVRNQMKEAVAQVVHALSPTAFSMEDNHDRDGWELFAADFVIDEDLDVWLISAHDDIALHEDVYSNLELGHDMYTGMIRILEEVWTKQEQAAKDGAAPVPILPLETPSKFELLYVSDVDKNRNYMYNYAEYDRRKSLRKKKECAKVRKN</sequence>
<feature type="compositionally biased region" description="Low complexity" evidence="14">
    <location>
        <begin position="14"/>
        <end position="27"/>
    </location>
</feature>
<evidence type="ECO:0000256" key="1">
    <source>
        <dbReference type="ARBA" id="ARBA00001946"/>
    </source>
</evidence>
<gene>
    <name evidence="16" type="ORF">GOCE00092_LOCUS20500</name>
</gene>
<name>A0A7S1VHN4_9STRA</name>
<keyword evidence="8" id="KW-0460">Magnesium</keyword>
<evidence type="ECO:0000256" key="5">
    <source>
        <dbReference type="ARBA" id="ARBA00022598"/>
    </source>
</evidence>
<evidence type="ECO:0000256" key="13">
    <source>
        <dbReference type="ARBA" id="ARBA00047950"/>
    </source>
</evidence>
<dbReference type="AlphaFoldDB" id="A0A7S1VHN4"/>
<comment type="cofactor">
    <cofactor evidence="1">
        <name>Mg(2+)</name>
        <dbReference type="ChEBI" id="CHEBI:18420"/>
    </cofactor>
</comment>
<dbReference type="PANTHER" id="PTHR46570:SF1">
    <property type="entry name" value="TUBULIN--TYROSINE LIGASE"/>
    <property type="match status" value="1"/>
</dbReference>
<evidence type="ECO:0000256" key="2">
    <source>
        <dbReference type="ARBA" id="ARBA00001958"/>
    </source>
</evidence>
<dbReference type="Pfam" id="PF03133">
    <property type="entry name" value="TTL"/>
    <property type="match status" value="1"/>
</dbReference>
<dbReference type="InterPro" id="IPR004344">
    <property type="entry name" value="TTL/TTLL_fam"/>
</dbReference>
<evidence type="ECO:0000256" key="8">
    <source>
        <dbReference type="ARBA" id="ARBA00022842"/>
    </source>
</evidence>
<keyword evidence="9" id="KW-0630">Potassium</keyword>
<evidence type="ECO:0000256" key="14">
    <source>
        <dbReference type="SAM" id="MobiDB-lite"/>
    </source>
</evidence>
<keyword evidence="15" id="KW-1133">Transmembrane helix</keyword>
<evidence type="ECO:0000256" key="4">
    <source>
        <dbReference type="ARBA" id="ARBA00011245"/>
    </source>
</evidence>
<evidence type="ECO:0000313" key="16">
    <source>
        <dbReference type="EMBL" id="CAD9298522.1"/>
    </source>
</evidence>
<dbReference type="GO" id="GO:0000226">
    <property type="term" value="P:microtubule cytoskeleton organization"/>
    <property type="evidence" value="ECO:0007669"/>
    <property type="project" value="TreeGrafter"/>
</dbReference>
<reference evidence="16" key="1">
    <citation type="submission" date="2021-01" db="EMBL/GenBank/DDBJ databases">
        <authorList>
            <person name="Corre E."/>
            <person name="Pelletier E."/>
            <person name="Niang G."/>
            <person name="Scheremetjew M."/>
            <person name="Finn R."/>
            <person name="Kale V."/>
            <person name="Holt S."/>
            <person name="Cochrane G."/>
            <person name="Meng A."/>
            <person name="Brown T."/>
            <person name="Cohen L."/>
        </authorList>
    </citation>
    <scope>NUCLEOTIDE SEQUENCE</scope>
    <source>
        <strain evidence="16">CCMP 410</strain>
    </source>
</reference>
<comment type="cofactor">
    <cofactor evidence="2">
        <name>K(+)</name>
        <dbReference type="ChEBI" id="CHEBI:29103"/>
    </cofactor>
</comment>
<dbReference type="GO" id="GO:0005876">
    <property type="term" value="C:spindle microtubule"/>
    <property type="evidence" value="ECO:0007669"/>
    <property type="project" value="TreeGrafter"/>
</dbReference>
<proteinExistence type="inferred from homology"/>
<comment type="catalytic activity">
    <reaction evidence="13">
        <text>C-terminal L-alpha-aminoacyl-L-glutamyl-L-glutamyl-[tubulin] + L-tyrosine + ATP = C-terminal L-alpha-aminoacyl-L-glutamyl-L-glutamyl-L-tyrosyl-[tubulin] + ADP + phosphate + H(+)</text>
        <dbReference type="Rhea" id="RHEA:17605"/>
        <dbReference type="Rhea" id="RHEA-COMP:16434"/>
        <dbReference type="Rhea" id="RHEA-COMP:16435"/>
        <dbReference type="ChEBI" id="CHEBI:15378"/>
        <dbReference type="ChEBI" id="CHEBI:30616"/>
        <dbReference type="ChEBI" id="CHEBI:43474"/>
        <dbReference type="ChEBI" id="CHEBI:58315"/>
        <dbReference type="ChEBI" id="CHEBI:149554"/>
        <dbReference type="ChEBI" id="CHEBI:149555"/>
        <dbReference type="ChEBI" id="CHEBI:456216"/>
        <dbReference type="EC" id="6.3.2.25"/>
    </reaction>
</comment>
<accession>A0A7S1VHN4</accession>
<dbReference type="InterPro" id="IPR052492">
    <property type="entry name" value="Tubulin-tyrosine_ligase"/>
</dbReference>
<evidence type="ECO:0000256" key="15">
    <source>
        <dbReference type="SAM" id="Phobius"/>
    </source>
</evidence>
<keyword evidence="7" id="KW-0067">ATP-binding</keyword>
<organism evidence="16">
    <name type="scientific">Grammatophora oceanica</name>
    <dbReference type="NCBI Taxonomy" id="210454"/>
    <lineage>
        <taxon>Eukaryota</taxon>
        <taxon>Sar</taxon>
        <taxon>Stramenopiles</taxon>
        <taxon>Ochrophyta</taxon>
        <taxon>Bacillariophyta</taxon>
        <taxon>Fragilariophyceae</taxon>
        <taxon>Fragilariophycidae</taxon>
        <taxon>Rhabdonematales</taxon>
        <taxon>Grammatophoraceae</taxon>
        <taxon>Grammatophora</taxon>
    </lineage>
</organism>
<keyword evidence="6" id="KW-0547">Nucleotide-binding</keyword>
<dbReference type="EC" id="6.3.2.25" evidence="11"/>
<keyword evidence="5" id="KW-0436">Ligase</keyword>
<evidence type="ECO:0000256" key="3">
    <source>
        <dbReference type="ARBA" id="ARBA00006820"/>
    </source>
</evidence>
<dbReference type="GO" id="GO:0005524">
    <property type="term" value="F:ATP binding"/>
    <property type="evidence" value="ECO:0007669"/>
    <property type="project" value="UniProtKB-KW"/>
</dbReference>
<dbReference type="PANTHER" id="PTHR46570">
    <property type="entry name" value="TUBULIN--TYROSINE LIGASE"/>
    <property type="match status" value="1"/>
</dbReference>
<evidence type="ECO:0000256" key="10">
    <source>
        <dbReference type="ARBA" id="ARBA00037791"/>
    </source>
</evidence>
<dbReference type="Gene3D" id="3.30.470.20">
    <property type="entry name" value="ATP-grasp fold, B domain"/>
    <property type="match status" value="1"/>
</dbReference>
<feature type="transmembrane region" description="Helical" evidence="15">
    <location>
        <begin position="39"/>
        <end position="64"/>
    </location>
</feature>
<comment type="similarity">
    <text evidence="3">Belongs to the tubulin--tyrosine ligase family.</text>
</comment>
<keyword evidence="15" id="KW-0472">Membrane</keyword>
<protein>
    <recommendedName>
        <fullName evidence="12">Tubulin--tyrosine ligase</fullName>
        <ecNumber evidence="11">6.3.2.25</ecNumber>
    </recommendedName>
</protein>
<keyword evidence="15" id="KW-0812">Transmembrane</keyword>
<evidence type="ECO:0000256" key="6">
    <source>
        <dbReference type="ARBA" id="ARBA00022741"/>
    </source>
</evidence>
<feature type="region of interest" description="Disordered" evidence="14">
    <location>
        <begin position="1"/>
        <end position="29"/>
    </location>
</feature>
<dbReference type="GO" id="GO:0004835">
    <property type="term" value="F:tubulin-tyrosine ligase activity"/>
    <property type="evidence" value="ECO:0007669"/>
    <property type="project" value="UniProtKB-EC"/>
</dbReference>
<evidence type="ECO:0000256" key="9">
    <source>
        <dbReference type="ARBA" id="ARBA00022958"/>
    </source>
</evidence>
<comment type="subunit">
    <text evidence="4">Monomer.</text>
</comment>
<dbReference type="PROSITE" id="PS51221">
    <property type="entry name" value="TTL"/>
    <property type="match status" value="1"/>
</dbReference>